<dbReference type="AlphaFoldDB" id="A0A0F9JI77"/>
<accession>A0A0F9JI77</accession>
<name>A0A0F9JI77_9ZZZZ</name>
<proteinExistence type="predicted"/>
<sequence>MSGVSKVEPRYLYRGVARAGHRDTVDGLQPKKTGAFSYVFHAGEVVDDTSSRVLRVGEGAVAGESDVNTVLRHQIDPKAGFPTAGVSTTPTYERAKYYATHGYSGQEGYVLKIDRELLALQRVREYRVSDVVPQPSVPQDDEYILVATNDGALPVAIVVDRFGV</sequence>
<gene>
    <name evidence="1" type="ORF">LCGC14_1753910</name>
</gene>
<evidence type="ECO:0000313" key="1">
    <source>
        <dbReference type="EMBL" id="KKM05461.1"/>
    </source>
</evidence>
<comment type="caution">
    <text evidence="1">The sequence shown here is derived from an EMBL/GenBank/DDBJ whole genome shotgun (WGS) entry which is preliminary data.</text>
</comment>
<dbReference type="Pfam" id="PF21641">
    <property type="entry name" value="NarE"/>
    <property type="match status" value="1"/>
</dbReference>
<reference evidence="1" key="1">
    <citation type="journal article" date="2015" name="Nature">
        <title>Complex archaea that bridge the gap between prokaryotes and eukaryotes.</title>
        <authorList>
            <person name="Spang A."/>
            <person name="Saw J.H."/>
            <person name="Jorgensen S.L."/>
            <person name="Zaremba-Niedzwiedzka K."/>
            <person name="Martijn J."/>
            <person name="Lind A.E."/>
            <person name="van Eijk R."/>
            <person name="Schleper C."/>
            <person name="Guy L."/>
            <person name="Ettema T.J."/>
        </authorList>
    </citation>
    <scope>NUCLEOTIDE SEQUENCE</scope>
</reference>
<dbReference type="EMBL" id="LAZR01016217">
    <property type="protein sequence ID" value="KKM05461.1"/>
    <property type="molecule type" value="Genomic_DNA"/>
</dbReference>
<protein>
    <submittedName>
        <fullName evidence="1">Uncharacterized protein</fullName>
    </submittedName>
</protein>
<organism evidence="1">
    <name type="scientific">marine sediment metagenome</name>
    <dbReference type="NCBI Taxonomy" id="412755"/>
    <lineage>
        <taxon>unclassified sequences</taxon>
        <taxon>metagenomes</taxon>
        <taxon>ecological metagenomes</taxon>
    </lineage>
</organism>
<dbReference type="InterPro" id="IPR049061">
    <property type="entry name" value="NarE-like"/>
</dbReference>